<dbReference type="Proteomes" id="UP000051017">
    <property type="component" value="Unassembled WGS sequence"/>
</dbReference>
<proteinExistence type="predicted"/>
<organism evidence="2 3">
    <name type="scientific">Acidimicrobiia bacterium BACL6 MAG-120924-bin43</name>
    <dbReference type="NCBI Taxonomy" id="1655583"/>
    <lineage>
        <taxon>Bacteria</taxon>
        <taxon>Bacillati</taxon>
        <taxon>Actinomycetota</taxon>
        <taxon>Acidimicrobiia</taxon>
        <taxon>acIV cluster</taxon>
    </lineage>
</organism>
<accession>A0A0R2QF48</accession>
<feature type="region of interest" description="Disordered" evidence="1">
    <location>
        <begin position="126"/>
        <end position="181"/>
    </location>
</feature>
<evidence type="ECO:0000313" key="3">
    <source>
        <dbReference type="Proteomes" id="UP000051017"/>
    </source>
</evidence>
<sequence>MNKEDPMGAQTFHQQAWNPDLQEAYNSAFGEAQYDHGHSGYTGSLAEKLSFVVIDEVQPLPAADAWDYADELDTSFGTGGIKSFDLVADHAEAFNAVAVAGNSMVVAGSSGSDLIVARLAELYSPAPTTTTTTAPPTTTTTSVVVAPPAASSPATTTTIQVEGPRPSVPATPVPGEPSFTG</sequence>
<reference evidence="2 3" key="1">
    <citation type="submission" date="2015-10" db="EMBL/GenBank/DDBJ databases">
        <title>Metagenome-Assembled Genomes uncover a global brackish microbiome.</title>
        <authorList>
            <person name="Hugerth L.W."/>
            <person name="Larsson J."/>
            <person name="Alneberg J."/>
            <person name="Lindh M.V."/>
            <person name="Legrand C."/>
            <person name="Pinhassi J."/>
            <person name="Andersson A.F."/>
        </authorList>
    </citation>
    <scope>NUCLEOTIDE SEQUENCE [LARGE SCALE GENOMIC DNA]</scope>
    <source>
        <strain evidence="2">BACL6 MAG-120924-bin43</strain>
    </source>
</reference>
<comment type="caution">
    <text evidence="2">The sequence shown here is derived from an EMBL/GenBank/DDBJ whole genome shotgun (WGS) entry which is preliminary data.</text>
</comment>
<dbReference type="EMBL" id="LIBJ01000064">
    <property type="protein sequence ID" value="KRO48748.1"/>
    <property type="molecule type" value="Genomic_DNA"/>
</dbReference>
<protein>
    <submittedName>
        <fullName evidence="2">Uncharacterized protein</fullName>
    </submittedName>
</protein>
<name>A0A0R2QF48_9ACTN</name>
<evidence type="ECO:0000256" key="1">
    <source>
        <dbReference type="SAM" id="MobiDB-lite"/>
    </source>
</evidence>
<gene>
    <name evidence="2" type="ORF">ABR75_00430</name>
</gene>
<feature type="compositionally biased region" description="Low complexity" evidence="1">
    <location>
        <begin position="126"/>
        <end position="158"/>
    </location>
</feature>
<feature type="compositionally biased region" description="Pro residues" evidence="1">
    <location>
        <begin position="166"/>
        <end position="175"/>
    </location>
</feature>
<dbReference type="AlphaFoldDB" id="A0A0R2QF48"/>
<evidence type="ECO:0000313" key="2">
    <source>
        <dbReference type="EMBL" id="KRO48748.1"/>
    </source>
</evidence>